<keyword evidence="2" id="KW-0813">Transport</keyword>
<sequence>MKKIILLTLFIFNFLFASTLNLSISSSPSRLNPILSNDSASSQISQWLFNGLLKYDKYGNIVPDIAKNFYFQTDTKLIIELKKGVLWHDGVEVTAKDALFTYETIKNPKVYTSIASNYKKVKDVKLIDKYTLQIEYKEPYFKALEIWLIGLLPYHILKDEKNLMTSKFNKQPIGTGPYKLKELKNSSDIVLYANKNYFEGKPKIDKIHYKFYPDTTTSFLMLKQKKLDISSLTPIQIDRQLTKDFFDNYKIIEEPAFSYTYMAFNLKNKKFQDIKVRQALSLAINRQEMVDILFFGHGKVCNGPFLPGSFAYDESVKPIKQNIKKAKALLKEAGYDKNNPLKFELITNTGNDIRINAAQILQHQLKKVNVNVKIRVVEWQAFLNTVVHPRKFESLLLAWSLPLMPDAYPIWHSDSQKIGRFNFVGYENKSIDKLIEKGAKTINKKQLSKIYKKIFRKITNDLPYLFLFIPNSITVVNKDIKNIEPTFLGIMHNQIHWEKINKE</sequence>
<dbReference type="RefSeq" id="WP_101185104.1">
    <property type="nucleotide sequence ID" value="NZ_CP031218.1"/>
</dbReference>
<comment type="caution">
    <text evidence="5">The sequence shown here is derived from an EMBL/GenBank/DDBJ whole genome shotgun (WGS) entry which is preliminary data.</text>
</comment>
<dbReference type="KEGG" id="ahs:AHALO_0173"/>
<dbReference type="GO" id="GO:1904680">
    <property type="term" value="F:peptide transmembrane transporter activity"/>
    <property type="evidence" value="ECO:0007669"/>
    <property type="project" value="TreeGrafter"/>
</dbReference>
<evidence type="ECO:0000256" key="3">
    <source>
        <dbReference type="ARBA" id="ARBA00022729"/>
    </source>
</evidence>
<reference evidence="5 6" key="1">
    <citation type="submission" date="2017-09" db="EMBL/GenBank/DDBJ databases">
        <title>Genomics of the genus Arcobacter.</title>
        <authorList>
            <person name="Perez-Cataluna A."/>
            <person name="Figueras M.J."/>
            <person name="Salas-Masso N."/>
        </authorList>
    </citation>
    <scope>NUCLEOTIDE SEQUENCE [LARGE SCALE GENOMIC DNA]</scope>
    <source>
        <strain evidence="5 6">DSM 18005</strain>
    </source>
</reference>
<gene>
    <name evidence="5" type="ORF">CP960_09095</name>
</gene>
<comment type="similarity">
    <text evidence="1">Belongs to the bacterial solute-binding protein 5 family.</text>
</comment>
<dbReference type="InterPro" id="IPR000914">
    <property type="entry name" value="SBP_5_dom"/>
</dbReference>
<dbReference type="InterPro" id="IPR039424">
    <property type="entry name" value="SBP_5"/>
</dbReference>
<dbReference type="PANTHER" id="PTHR30290">
    <property type="entry name" value="PERIPLASMIC BINDING COMPONENT OF ABC TRANSPORTER"/>
    <property type="match status" value="1"/>
</dbReference>
<dbReference type="PIRSF" id="PIRSF002741">
    <property type="entry name" value="MppA"/>
    <property type="match status" value="1"/>
</dbReference>
<dbReference type="EMBL" id="NXIF01000034">
    <property type="protein sequence ID" value="PKI80431.1"/>
    <property type="molecule type" value="Genomic_DNA"/>
</dbReference>
<dbReference type="CDD" id="cd08514">
    <property type="entry name" value="PBP2_AppA_like"/>
    <property type="match status" value="1"/>
</dbReference>
<dbReference type="GO" id="GO:0015833">
    <property type="term" value="P:peptide transport"/>
    <property type="evidence" value="ECO:0007669"/>
    <property type="project" value="TreeGrafter"/>
</dbReference>
<proteinExistence type="inferred from homology"/>
<dbReference type="Pfam" id="PF00496">
    <property type="entry name" value="SBP_bac_5"/>
    <property type="match status" value="1"/>
</dbReference>
<evidence type="ECO:0000256" key="2">
    <source>
        <dbReference type="ARBA" id="ARBA00022448"/>
    </source>
</evidence>
<dbReference type="Gene3D" id="3.90.76.10">
    <property type="entry name" value="Dipeptide-binding Protein, Domain 1"/>
    <property type="match status" value="1"/>
</dbReference>
<dbReference type="OrthoDB" id="5469165at2"/>
<keyword evidence="3" id="KW-0732">Signal</keyword>
<dbReference type="AlphaFoldDB" id="A0A2N1J1K6"/>
<protein>
    <submittedName>
        <fullName evidence="5">Peptide ABC transporter substrate-binding protein</fullName>
    </submittedName>
</protein>
<dbReference type="PANTHER" id="PTHR30290:SF9">
    <property type="entry name" value="OLIGOPEPTIDE-BINDING PROTEIN APPA"/>
    <property type="match status" value="1"/>
</dbReference>
<dbReference type="Gene3D" id="3.40.190.10">
    <property type="entry name" value="Periplasmic binding protein-like II"/>
    <property type="match status" value="1"/>
</dbReference>
<dbReference type="InterPro" id="IPR030678">
    <property type="entry name" value="Peptide/Ni-bd"/>
</dbReference>
<dbReference type="GO" id="GO:0043190">
    <property type="term" value="C:ATP-binding cassette (ABC) transporter complex"/>
    <property type="evidence" value="ECO:0007669"/>
    <property type="project" value="InterPro"/>
</dbReference>
<evidence type="ECO:0000259" key="4">
    <source>
        <dbReference type="Pfam" id="PF00496"/>
    </source>
</evidence>
<organism evidence="5 6">
    <name type="scientific">Malaciobacter halophilus</name>
    <dbReference type="NCBI Taxonomy" id="197482"/>
    <lineage>
        <taxon>Bacteria</taxon>
        <taxon>Pseudomonadati</taxon>
        <taxon>Campylobacterota</taxon>
        <taxon>Epsilonproteobacteria</taxon>
        <taxon>Campylobacterales</taxon>
        <taxon>Arcobacteraceae</taxon>
        <taxon>Malaciobacter</taxon>
    </lineage>
</organism>
<dbReference type="Proteomes" id="UP000233248">
    <property type="component" value="Unassembled WGS sequence"/>
</dbReference>
<feature type="domain" description="Solute-binding protein family 5" evidence="4">
    <location>
        <begin position="60"/>
        <end position="412"/>
    </location>
</feature>
<dbReference type="GO" id="GO:0030288">
    <property type="term" value="C:outer membrane-bounded periplasmic space"/>
    <property type="evidence" value="ECO:0007669"/>
    <property type="project" value="UniProtKB-ARBA"/>
</dbReference>
<dbReference type="Gene3D" id="3.10.105.10">
    <property type="entry name" value="Dipeptide-binding Protein, Domain 3"/>
    <property type="match status" value="1"/>
</dbReference>
<name>A0A2N1J1K6_9BACT</name>
<evidence type="ECO:0000313" key="6">
    <source>
        <dbReference type="Proteomes" id="UP000233248"/>
    </source>
</evidence>
<keyword evidence="6" id="KW-1185">Reference proteome</keyword>
<accession>A0A2N1J1K6</accession>
<dbReference type="SUPFAM" id="SSF53850">
    <property type="entry name" value="Periplasmic binding protein-like II"/>
    <property type="match status" value="1"/>
</dbReference>
<evidence type="ECO:0000256" key="1">
    <source>
        <dbReference type="ARBA" id="ARBA00005695"/>
    </source>
</evidence>
<evidence type="ECO:0000313" key="5">
    <source>
        <dbReference type="EMBL" id="PKI80431.1"/>
    </source>
</evidence>